<organism evidence="1 2">
    <name type="scientific">Ruminiclostridium cellulolyticum (strain ATCC 35319 / DSM 5812 / JCM 6584 / H10)</name>
    <name type="common">Clostridium cellulolyticum</name>
    <dbReference type="NCBI Taxonomy" id="394503"/>
    <lineage>
        <taxon>Bacteria</taxon>
        <taxon>Bacillati</taxon>
        <taxon>Bacillota</taxon>
        <taxon>Clostridia</taxon>
        <taxon>Eubacteriales</taxon>
        <taxon>Oscillospiraceae</taxon>
        <taxon>Ruminiclostridium</taxon>
    </lineage>
</organism>
<reference evidence="1 2" key="1">
    <citation type="submission" date="2009-01" db="EMBL/GenBank/DDBJ databases">
        <title>Complete sequence of Clostridium cellulolyticum H10.</title>
        <authorList>
            <consortium name="US DOE Joint Genome Institute"/>
            <person name="Lucas S."/>
            <person name="Copeland A."/>
            <person name="Lapidus A."/>
            <person name="Glavina del Rio T."/>
            <person name="Dalin E."/>
            <person name="Tice H."/>
            <person name="Bruce D."/>
            <person name="Goodwin L."/>
            <person name="Pitluck S."/>
            <person name="Chertkov O."/>
            <person name="Saunders E."/>
            <person name="Brettin T."/>
            <person name="Detter J.C."/>
            <person name="Han C."/>
            <person name="Larimer F."/>
            <person name="Land M."/>
            <person name="Hauser L."/>
            <person name="Kyrpides N."/>
            <person name="Ivanova N."/>
            <person name="Zhou J."/>
            <person name="Richardson P."/>
        </authorList>
    </citation>
    <scope>NUCLEOTIDE SEQUENCE [LARGE SCALE GENOMIC DNA]</scope>
    <source>
        <strain evidence="2">ATCC 35319 / DSM 5812 / JCM 6584 / H10</strain>
    </source>
</reference>
<dbReference type="AlphaFoldDB" id="B8I5Z2"/>
<evidence type="ECO:0000313" key="2">
    <source>
        <dbReference type="Proteomes" id="UP000001349"/>
    </source>
</evidence>
<dbReference type="EMBL" id="CP001348">
    <property type="protein sequence ID" value="ACL74809.1"/>
    <property type="molecule type" value="Genomic_DNA"/>
</dbReference>
<protein>
    <submittedName>
        <fullName evidence="1">Uncharacterized protein</fullName>
    </submittedName>
</protein>
<gene>
    <name evidence="1" type="ordered locus">Ccel_0426</name>
</gene>
<dbReference type="eggNOG" id="ENOG502ZW4P">
    <property type="taxonomic scope" value="Bacteria"/>
</dbReference>
<dbReference type="RefSeq" id="WP_012634871.1">
    <property type="nucleotide sequence ID" value="NC_011898.1"/>
</dbReference>
<dbReference type="KEGG" id="cce:Ccel_0426"/>
<dbReference type="Proteomes" id="UP000001349">
    <property type="component" value="Chromosome"/>
</dbReference>
<keyword evidence="2" id="KW-1185">Reference proteome</keyword>
<evidence type="ECO:0000313" key="1">
    <source>
        <dbReference type="EMBL" id="ACL74809.1"/>
    </source>
</evidence>
<proteinExistence type="predicted"/>
<sequence>MTIKNNRIELTSEESNIFTRQFKIGVIRQLYKENLLTAEQYDQVIKAINSY</sequence>
<accession>B8I5Z2</accession>
<dbReference type="HOGENOM" id="CLU_3097589_0_0_9"/>
<name>B8I5Z2_RUMCH</name>